<sequence length="84" mass="9312">MTRDEMGGLNLAVGAGVGLVAAGLFAGIQAVAERRRAEAENRAAWEAWHARECARLSEESRRRTNAHWYLALCDRADMIARGWD</sequence>
<evidence type="ECO:0000313" key="3">
    <source>
        <dbReference type="Proteomes" id="UP000325255"/>
    </source>
</evidence>
<feature type="transmembrane region" description="Helical" evidence="1">
    <location>
        <begin position="12"/>
        <end position="32"/>
    </location>
</feature>
<keyword evidence="1" id="KW-0812">Transmembrane</keyword>
<gene>
    <name evidence="2" type="ORF">F1189_12590</name>
</gene>
<keyword evidence="1" id="KW-1133">Transmembrane helix</keyword>
<keyword evidence="1" id="KW-0472">Membrane</keyword>
<dbReference type="Proteomes" id="UP000325255">
    <property type="component" value="Unassembled WGS sequence"/>
</dbReference>
<comment type="caution">
    <text evidence="2">The sequence shown here is derived from an EMBL/GenBank/DDBJ whole genome shotgun (WGS) entry which is preliminary data.</text>
</comment>
<reference evidence="2 3" key="1">
    <citation type="submission" date="2019-09" db="EMBL/GenBank/DDBJ databases">
        <title>Genome sequence of Rhodovastum atsumiense, a diverse member of the Acetobacteraceae family of non-sulfur purple photosynthetic bacteria.</title>
        <authorList>
            <person name="Meyer T."/>
            <person name="Kyndt J."/>
        </authorList>
    </citation>
    <scope>NUCLEOTIDE SEQUENCE [LARGE SCALE GENOMIC DNA]</scope>
    <source>
        <strain evidence="2 3">DSM 21279</strain>
    </source>
</reference>
<evidence type="ECO:0000256" key="1">
    <source>
        <dbReference type="SAM" id="Phobius"/>
    </source>
</evidence>
<protein>
    <submittedName>
        <fullName evidence="2">Uncharacterized protein</fullName>
    </submittedName>
</protein>
<keyword evidence="3" id="KW-1185">Reference proteome</keyword>
<dbReference type="EMBL" id="VWPK01000017">
    <property type="protein sequence ID" value="KAA5611864.1"/>
    <property type="molecule type" value="Genomic_DNA"/>
</dbReference>
<dbReference type="RefSeq" id="WP_150041136.1">
    <property type="nucleotide sequence ID" value="NZ_OW485605.1"/>
</dbReference>
<accession>A0A5M6IUA5</accession>
<proteinExistence type="predicted"/>
<dbReference type="AlphaFoldDB" id="A0A5M6IUA5"/>
<organism evidence="2 3">
    <name type="scientific">Rhodovastum atsumiense</name>
    <dbReference type="NCBI Taxonomy" id="504468"/>
    <lineage>
        <taxon>Bacteria</taxon>
        <taxon>Pseudomonadati</taxon>
        <taxon>Pseudomonadota</taxon>
        <taxon>Alphaproteobacteria</taxon>
        <taxon>Acetobacterales</taxon>
        <taxon>Acetobacteraceae</taxon>
        <taxon>Rhodovastum</taxon>
    </lineage>
</organism>
<name>A0A5M6IUA5_9PROT</name>
<evidence type="ECO:0000313" key="2">
    <source>
        <dbReference type="EMBL" id="KAA5611864.1"/>
    </source>
</evidence>